<dbReference type="AlphaFoldDB" id="A0AAE0VJF7"/>
<reference evidence="3" key="2">
    <citation type="journal article" date="2021" name="Genome Biol. Evol.">
        <title>Developing a high-quality reference genome for a parasitic bivalve with doubly uniparental inheritance (Bivalvia: Unionida).</title>
        <authorList>
            <person name="Smith C.H."/>
        </authorList>
    </citation>
    <scope>NUCLEOTIDE SEQUENCE</scope>
    <source>
        <strain evidence="3">CHS0354</strain>
        <tissue evidence="3">Mantle</tissue>
    </source>
</reference>
<keyword evidence="1" id="KW-1133">Transmembrane helix</keyword>
<sequence>MPGKTVSVFSLLVGTVGATLLTVGMATSYWCKGGTGLWKNCAVNGCLAVQATVVISTVFGIVHALILLLHLAKQVGPDTRKIIMSAFMSALLTVIFGVASIIVYAVRLEAFQPSFYGWSFALTLVGIGIIFLNIFVIVFEGSNQRAAGAYSSI</sequence>
<accession>A0AAE0VJF7</accession>
<keyword evidence="1" id="KW-0472">Membrane</keyword>
<feature type="transmembrane region" description="Helical" evidence="1">
    <location>
        <begin position="82"/>
        <end position="106"/>
    </location>
</feature>
<feature type="transmembrane region" description="Helical" evidence="1">
    <location>
        <begin position="118"/>
        <end position="139"/>
    </location>
</feature>
<feature type="signal peptide" evidence="2">
    <location>
        <begin position="1"/>
        <end position="18"/>
    </location>
</feature>
<name>A0AAE0VJF7_9BIVA</name>
<gene>
    <name evidence="3" type="ORF">CHS0354_015271</name>
</gene>
<dbReference type="EMBL" id="JAEAOA010000945">
    <property type="protein sequence ID" value="KAK3579856.1"/>
    <property type="molecule type" value="Genomic_DNA"/>
</dbReference>
<evidence type="ECO:0000256" key="1">
    <source>
        <dbReference type="SAM" id="Phobius"/>
    </source>
</evidence>
<keyword evidence="4" id="KW-1185">Reference proteome</keyword>
<keyword evidence="2" id="KW-0732">Signal</keyword>
<reference evidence="3" key="1">
    <citation type="journal article" date="2021" name="Genome Biol. Evol.">
        <title>A High-Quality Reference Genome for a Parasitic Bivalve with Doubly Uniparental Inheritance (Bivalvia: Unionida).</title>
        <authorList>
            <person name="Smith C.H."/>
        </authorList>
    </citation>
    <scope>NUCLEOTIDE SEQUENCE</scope>
    <source>
        <strain evidence="3">CHS0354</strain>
    </source>
</reference>
<evidence type="ECO:0000313" key="3">
    <source>
        <dbReference type="EMBL" id="KAK3579856.1"/>
    </source>
</evidence>
<organism evidence="3 4">
    <name type="scientific">Potamilus streckersoni</name>
    <dbReference type="NCBI Taxonomy" id="2493646"/>
    <lineage>
        <taxon>Eukaryota</taxon>
        <taxon>Metazoa</taxon>
        <taxon>Spiralia</taxon>
        <taxon>Lophotrochozoa</taxon>
        <taxon>Mollusca</taxon>
        <taxon>Bivalvia</taxon>
        <taxon>Autobranchia</taxon>
        <taxon>Heteroconchia</taxon>
        <taxon>Palaeoheterodonta</taxon>
        <taxon>Unionida</taxon>
        <taxon>Unionoidea</taxon>
        <taxon>Unionidae</taxon>
        <taxon>Ambleminae</taxon>
        <taxon>Lampsilini</taxon>
        <taxon>Potamilus</taxon>
    </lineage>
</organism>
<comment type="caution">
    <text evidence="3">The sequence shown here is derived from an EMBL/GenBank/DDBJ whole genome shotgun (WGS) entry which is preliminary data.</text>
</comment>
<feature type="chain" id="PRO_5042251303" evidence="2">
    <location>
        <begin position="19"/>
        <end position="153"/>
    </location>
</feature>
<feature type="transmembrane region" description="Helical" evidence="1">
    <location>
        <begin position="42"/>
        <end position="70"/>
    </location>
</feature>
<dbReference type="Proteomes" id="UP001195483">
    <property type="component" value="Unassembled WGS sequence"/>
</dbReference>
<evidence type="ECO:0000313" key="4">
    <source>
        <dbReference type="Proteomes" id="UP001195483"/>
    </source>
</evidence>
<evidence type="ECO:0000256" key="2">
    <source>
        <dbReference type="SAM" id="SignalP"/>
    </source>
</evidence>
<dbReference type="Gene3D" id="1.20.140.150">
    <property type="match status" value="1"/>
</dbReference>
<keyword evidence="1" id="KW-0812">Transmembrane</keyword>
<reference evidence="3" key="3">
    <citation type="submission" date="2023-05" db="EMBL/GenBank/DDBJ databases">
        <authorList>
            <person name="Smith C.H."/>
        </authorList>
    </citation>
    <scope>NUCLEOTIDE SEQUENCE</scope>
    <source>
        <strain evidence="3">CHS0354</strain>
        <tissue evidence="3">Mantle</tissue>
    </source>
</reference>
<proteinExistence type="predicted"/>
<protein>
    <submittedName>
        <fullName evidence="3">Uncharacterized protein</fullName>
    </submittedName>
</protein>